<dbReference type="InterPro" id="IPR029046">
    <property type="entry name" value="LolA/LolB/LppX"/>
</dbReference>
<feature type="compositionally biased region" description="Basic and acidic residues" evidence="1">
    <location>
        <begin position="310"/>
        <end position="329"/>
    </location>
</feature>
<feature type="compositionally biased region" description="Gly residues" evidence="1">
    <location>
        <begin position="111"/>
        <end position="128"/>
    </location>
</feature>
<evidence type="ECO:0000256" key="1">
    <source>
        <dbReference type="SAM" id="MobiDB-lite"/>
    </source>
</evidence>
<dbReference type="EMBL" id="JARHTQ010000026">
    <property type="protein sequence ID" value="MDF2259872.1"/>
    <property type="molecule type" value="Genomic_DNA"/>
</dbReference>
<feature type="region of interest" description="Disordered" evidence="1">
    <location>
        <begin position="1"/>
        <end position="21"/>
    </location>
</feature>
<dbReference type="RefSeq" id="WP_275819886.1">
    <property type="nucleotide sequence ID" value="NZ_BAAANM010000002.1"/>
</dbReference>
<name>A0ABT5Z7R5_9ACTN</name>
<keyword evidence="3" id="KW-1185">Reference proteome</keyword>
<accession>A0ABT5Z7R5</accession>
<dbReference type="PANTHER" id="PTHR37507:SF2">
    <property type="entry name" value="SPORULATION PROTEIN YDCC"/>
    <property type="match status" value="1"/>
</dbReference>
<evidence type="ECO:0000313" key="2">
    <source>
        <dbReference type="EMBL" id="MDF2259872.1"/>
    </source>
</evidence>
<feature type="region of interest" description="Disordered" evidence="1">
    <location>
        <begin position="111"/>
        <end position="133"/>
    </location>
</feature>
<protein>
    <submittedName>
        <fullName evidence="2">DUF2092 domain-containing protein</fullName>
    </submittedName>
</protein>
<dbReference type="Gene3D" id="2.50.20.10">
    <property type="entry name" value="Lipoprotein localisation LolA/LolB/LppX"/>
    <property type="match status" value="1"/>
</dbReference>
<gene>
    <name evidence="2" type="ORF">P2L57_30335</name>
</gene>
<dbReference type="Proteomes" id="UP001220022">
    <property type="component" value="Unassembled WGS sequence"/>
</dbReference>
<dbReference type="PANTHER" id="PTHR37507">
    <property type="entry name" value="SPORULATION PROTEIN YDCC"/>
    <property type="match status" value="1"/>
</dbReference>
<sequence length="424" mass="42743">MAPIQPPQPGRDFGGYAGFEGDSDGFPRSRKVVRYGVPVAIAGVAAATIGLGTALASTGGSPSLPHITAEQLLDKIATSKVQTVSGSVQVTTNLGLPDGLLGGAMGGATGGGAGPFGQHGGSKGGNGGSAADPQAKLTELLSGTHTLRVAADGPDRQRVSIVDNTSEYTVVHNGDQMWAYDSASNAVYHQTGQRDTKGEHHAQDKNVPATPQEAVKQALKAIGPTTSVSVDGTAAVAGQHAYQLLIKPKQADSTVDSIRVAVDADNGVPLKFTLTPKGGGAAAVDIGYTKVDFGKPAASTFDFSVPKGAKVTEGKDNGQDRGTQDRGAQDHGGMSGLNVIGKDWDSVAELKSADAQLPSGKGGDSKTSAQGLLGSFGHQVKGGFGTGTVINTRLVNVLITDKGAVYAGAVNQAALVKAADSAAK</sequence>
<organism evidence="2 3">
    <name type="scientific">Streptantibioticus ferralitis</name>
    <dbReference type="NCBI Taxonomy" id="236510"/>
    <lineage>
        <taxon>Bacteria</taxon>
        <taxon>Bacillati</taxon>
        <taxon>Actinomycetota</taxon>
        <taxon>Actinomycetes</taxon>
        <taxon>Kitasatosporales</taxon>
        <taxon>Streptomycetaceae</taxon>
        <taxon>Streptantibioticus</taxon>
    </lineage>
</organism>
<dbReference type="InterPro" id="IPR052944">
    <property type="entry name" value="Sporulation_related"/>
</dbReference>
<evidence type="ECO:0000313" key="3">
    <source>
        <dbReference type="Proteomes" id="UP001220022"/>
    </source>
</evidence>
<comment type="caution">
    <text evidence="2">The sequence shown here is derived from an EMBL/GenBank/DDBJ whole genome shotgun (WGS) entry which is preliminary data.</text>
</comment>
<feature type="region of interest" description="Disordered" evidence="1">
    <location>
        <begin position="308"/>
        <end position="335"/>
    </location>
</feature>
<dbReference type="SUPFAM" id="SSF89392">
    <property type="entry name" value="Prokaryotic lipoproteins and lipoprotein localization factors"/>
    <property type="match status" value="1"/>
</dbReference>
<proteinExistence type="predicted"/>
<reference evidence="2 3" key="1">
    <citation type="submission" date="2023-03" db="EMBL/GenBank/DDBJ databases">
        <title>Draft genome sequence of type strain Streptomyces ferralitis JCM 14344.</title>
        <authorList>
            <person name="Klaysubun C."/>
            <person name="Duangmal K."/>
        </authorList>
    </citation>
    <scope>NUCLEOTIDE SEQUENCE [LARGE SCALE GENOMIC DNA]</scope>
    <source>
        <strain evidence="2 3">JCM 14344</strain>
    </source>
</reference>